<dbReference type="NCBIfam" id="NF003661">
    <property type="entry name" value="PRK05291.1-3"/>
    <property type="match status" value="1"/>
</dbReference>
<reference evidence="11 12" key="1">
    <citation type="submission" date="2017-02" db="EMBL/GenBank/DDBJ databases">
        <authorList>
            <person name="Peterson S.W."/>
        </authorList>
    </citation>
    <scope>NUCLEOTIDE SEQUENCE [LARGE SCALE GENOMIC DNA]</scope>
    <source>
        <strain evidence="11 12">USBA 369</strain>
    </source>
</reference>
<dbReference type="InterPro" id="IPR027266">
    <property type="entry name" value="TrmE/GcvT-like"/>
</dbReference>
<evidence type="ECO:0000256" key="5">
    <source>
        <dbReference type="ARBA" id="ARBA00022842"/>
    </source>
</evidence>
<comment type="caution">
    <text evidence="8">Lacks conserved residue(s) required for the propagation of feature annotation.</text>
</comment>
<dbReference type="Gene3D" id="3.40.50.300">
    <property type="entry name" value="P-loop containing nucleotide triphosphate hydrolases"/>
    <property type="match status" value="1"/>
</dbReference>
<dbReference type="InterPro" id="IPR025867">
    <property type="entry name" value="MnmE_helical"/>
</dbReference>
<feature type="binding site" evidence="8">
    <location>
        <position position="251"/>
    </location>
    <ligand>
        <name>Mg(2+)</name>
        <dbReference type="ChEBI" id="CHEBI:18420"/>
    </ligand>
</feature>
<feature type="binding site" evidence="8">
    <location>
        <position position="245"/>
    </location>
    <ligand>
        <name>K(+)</name>
        <dbReference type="ChEBI" id="CHEBI:29103"/>
    </ligand>
</feature>
<dbReference type="Pfam" id="PF01926">
    <property type="entry name" value="MMR_HSR1"/>
    <property type="match status" value="1"/>
</dbReference>
<keyword evidence="3 8" id="KW-0547">Nucleotide-binding</keyword>
<dbReference type="HAMAP" id="MF_00379">
    <property type="entry name" value="GTPase_MnmE"/>
    <property type="match status" value="1"/>
</dbReference>
<evidence type="ECO:0000256" key="7">
    <source>
        <dbReference type="ARBA" id="ARBA00023134"/>
    </source>
</evidence>
<dbReference type="SUPFAM" id="SSF52540">
    <property type="entry name" value="P-loop containing nucleoside triphosphate hydrolases"/>
    <property type="match status" value="1"/>
</dbReference>
<evidence type="ECO:0000313" key="11">
    <source>
        <dbReference type="EMBL" id="SKA35471.1"/>
    </source>
</evidence>
<dbReference type="PROSITE" id="PS51709">
    <property type="entry name" value="G_TRME"/>
    <property type="match status" value="1"/>
</dbReference>
<feature type="binding site" evidence="8">
    <location>
        <position position="247"/>
    </location>
    <ligand>
        <name>K(+)</name>
        <dbReference type="ChEBI" id="CHEBI:29103"/>
    </ligand>
</feature>
<keyword evidence="8" id="KW-0963">Cytoplasm</keyword>
<dbReference type="InterPro" id="IPR027417">
    <property type="entry name" value="P-loop_NTPase"/>
</dbReference>
<dbReference type="EC" id="3.6.-.-" evidence="8"/>
<feature type="binding site" evidence="8">
    <location>
        <position position="226"/>
    </location>
    <ligand>
        <name>K(+)</name>
        <dbReference type="ChEBI" id="CHEBI:29103"/>
    </ligand>
</feature>
<dbReference type="RefSeq" id="WP_078710116.1">
    <property type="nucleotide sequence ID" value="NZ_FUXL01000019.1"/>
</dbReference>
<comment type="similarity">
    <text evidence="1 8 9">Belongs to the TRAFAC class TrmE-Era-EngA-EngB-Septin-like GTPase superfamily. TrmE GTPase family.</text>
</comment>
<keyword evidence="7 8" id="KW-0342">GTP-binding</keyword>
<evidence type="ECO:0000256" key="4">
    <source>
        <dbReference type="ARBA" id="ARBA00022801"/>
    </source>
</evidence>
<comment type="subunit">
    <text evidence="8">Homodimer. Heterotetramer of two MnmE and two MnmG subunits.</text>
</comment>
<dbReference type="InterPro" id="IPR018948">
    <property type="entry name" value="GTP-bd_TrmE_N"/>
</dbReference>
<feature type="binding site" evidence="8">
    <location>
        <position position="119"/>
    </location>
    <ligand>
        <name>(6S)-5-formyl-5,6,7,8-tetrahydrofolate</name>
        <dbReference type="ChEBI" id="CHEBI:57457"/>
    </ligand>
</feature>
<dbReference type="EMBL" id="FUXL01000019">
    <property type="protein sequence ID" value="SKA35471.1"/>
    <property type="molecule type" value="Genomic_DNA"/>
</dbReference>
<dbReference type="CDD" id="cd14858">
    <property type="entry name" value="TrmE_N"/>
    <property type="match status" value="1"/>
</dbReference>
<dbReference type="Proteomes" id="UP000190135">
    <property type="component" value="Unassembled WGS sequence"/>
</dbReference>
<evidence type="ECO:0000256" key="6">
    <source>
        <dbReference type="ARBA" id="ARBA00022958"/>
    </source>
</evidence>
<dbReference type="InterPro" id="IPR027368">
    <property type="entry name" value="MnmE_dom2"/>
</dbReference>
<keyword evidence="5 8" id="KW-0460">Magnesium</keyword>
<dbReference type="PRINTS" id="PR00449">
    <property type="entry name" value="RASTRNSFRMNG"/>
</dbReference>
<feature type="binding site" evidence="8">
    <location>
        <begin position="226"/>
        <end position="231"/>
    </location>
    <ligand>
        <name>GTP</name>
        <dbReference type="ChEBI" id="CHEBI:37565"/>
    </ligand>
</feature>
<dbReference type="NCBIfam" id="TIGR00231">
    <property type="entry name" value="small_GTP"/>
    <property type="match status" value="1"/>
</dbReference>
<protein>
    <recommendedName>
        <fullName evidence="8">tRNA modification GTPase MnmE</fullName>
        <ecNumber evidence="8">3.6.-.-</ecNumber>
    </recommendedName>
</protein>
<dbReference type="Gene3D" id="3.30.1360.120">
    <property type="entry name" value="Probable tRNA modification gtpase trme, domain 1"/>
    <property type="match status" value="1"/>
</dbReference>
<feature type="binding site" evidence="8">
    <location>
        <position position="79"/>
    </location>
    <ligand>
        <name>(6S)-5-formyl-5,6,7,8-tetrahydrofolate</name>
        <dbReference type="ChEBI" id="CHEBI:57457"/>
    </ligand>
</feature>
<proteinExistence type="inferred from homology"/>
<feature type="binding site" evidence="8">
    <location>
        <position position="250"/>
    </location>
    <ligand>
        <name>K(+)</name>
        <dbReference type="ChEBI" id="CHEBI:29103"/>
    </ligand>
</feature>
<keyword evidence="2 8" id="KW-0819">tRNA processing</keyword>
<feature type="binding site" evidence="8">
    <location>
        <position position="230"/>
    </location>
    <ligand>
        <name>Mg(2+)</name>
        <dbReference type="ChEBI" id="CHEBI:18420"/>
    </ligand>
</feature>
<dbReference type="FunFam" id="3.30.1360.120:FF:000007">
    <property type="entry name" value="tRNA modification GTPase GTPBP3, mitochondrial"/>
    <property type="match status" value="1"/>
</dbReference>
<dbReference type="CDD" id="cd04164">
    <property type="entry name" value="trmE"/>
    <property type="match status" value="1"/>
</dbReference>
<dbReference type="InterPro" id="IPR005225">
    <property type="entry name" value="Small_GTP-bd"/>
</dbReference>
<evidence type="ECO:0000256" key="9">
    <source>
        <dbReference type="RuleBase" id="RU003313"/>
    </source>
</evidence>
<dbReference type="Gene3D" id="1.20.120.430">
    <property type="entry name" value="tRNA modification GTPase MnmE domain 2"/>
    <property type="match status" value="1"/>
</dbReference>
<keyword evidence="4 8" id="KW-0378">Hydrolase</keyword>
<feature type="domain" description="TrmE-type G" evidence="10">
    <location>
        <begin position="216"/>
        <end position="378"/>
    </location>
</feature>
<comment type="cofactor">
    <cofactor evidence="8">
        <name>K(+)</name>
        <dbReference type="ChEBI" id="CHEBI:29103"/>
    </cofactor>
    <text evidence="8">Binds 1 potassium ion per subunit.</text>
</comment>
<evidence type="ECO:0000256" key="8">
    <source>
        <dbReference type="HAMAP-Rule" id="MF_00379"/>
    </source>
</evidence>
<dbReference type="Pfam" id="PF12631">
    <property type="entry name" value="MnmE_helical"/>
    <property type="match status" value="1"/>
</dbReference>
<organism evidence="11 12">
    <name type="scientific">Consotaella salsifontis</name>
    <dbReference type="NCBI Taxonomy" id="1365950"/>
    <lineage>
        <taxon>Bacteria</taxon>
        <taxon>Pseudomonadati</taxon>
        <taxon>Pseudomonadota</taxon>
        <taxon>Alphaproteobacteria</taxon>
        <taxon>Hyphomicrobiales</taxon>
        <taxon>Aurantimonadaceae</taxon>
        <taxon>Consotaella</taxon>
    </lineage>
</organism>
<keyword evidence="6 8" id="KW-0630">Potassium</keyword>
<dbReference type="GO" id="GO:0046872">
    <property type="term" value="F:metal ion binding"/>
    <property type="evidence" value="ECO:0007669"/>
    <property type="project" value="UniProtKB-KW"/>
</dbReference>
<dbReference type="PANTHER" id="PTHR42714:SF2">
    <property type="entry name" value="TRNA MODIFICATION GTPASE GTPBP3, MITOCHONDRIAL"/>
    <property type="match status" value="1"/>
</dbReference>
<dbReference type="Pfam" id="PF10396">
    <property type="entry name" value="TrmE_N"/>
    <property type="match status" value="1"/>
</dbReference>
<comment type="function">
    <text evidence="8">Exhibits a very high intrinsic GTPase hydrolysis rate. Involved in the addition of a carboxymethylaminomethyl (cmnm) group at the wobble position (U34) of certain tRNAs, forming tRNA-cmnm(5)s(2)U34.</text>
</comment>
<gene>
    <name evidence="8" type="primary">mnmE</name>
    <name evidence="8" type="synonym">trmE</name>
    <name evidence="11" type="ORF">SAMN05428963_11932</name>
</gene>
<dbReference type="GO" id="GO:0002098">
    <property type="term" value="P:tRNA wobble uridine modification"/>
    <property type="evidence" value="ECO:0007669"/>
    <property type="project" value="TreeGrafter"/>
</dbReference>
<evidence type="ECO:0000256" key="2">
    <source>
        <dbReference type="ARBA" id="ARBA00022694"/>
    </source>
</evidence>
<evidence type="ECO:0000256" key="3">
    <source>
        <dbReference type="ARBA" id="ARBA00022741"/>
    </source>
</evidence>
<feature type="binding site" evidence="8">
    <location>
        <position position="22"/>
    </location>
    <ligand>
        <name>(6S)-5-formyl-5,6,7,8-tetrahydrofolate</name>
        <dbReference type="ChEBI" id="CHEBI:57457"/>
    </ligand>
</feature>
<dbReference type="PANTHER" id="PTHR42714">
    <property type="entry name" value="TRNA MODIFICATION GTPASE GTPBP3"/>
    <property type="match status" value="1"/>
</dbReference>
<evidence type="ECO:0000259" key="10">
    <source>
        <dbReference type="PROSITE" id="PS51709"/>
    </source>
</evidence>
<dbReference type="InterPro" id="IPR006073">
    <property type="entry name" value="GTP-bd"/>
</dbReference>
<dbReference type="OrthoDB" id="9805918at2"/>
<dbReference type="GO" id="GO:0005737">
    <property type="term" value="C:cytoplasm"/>
    <property type="evidence" value="ECO:0007669"/>
    <property type="project" value="UniProtKB-SubCell"/>
</dbReference>
<dbReference type="InterPro" id="IPR031168">
    <property type="entry name" value="G_TrmE"/>
</dbReference>
<feature type="binding site" evidence="8">
    <location>
        <begin position="270"/>
        <end position="273"/>
    </location>
    <ligand>
        <name>GTP</name>
        <dbReference type="ChEBI" id="CHEBI:37565"/>
    </ligand>
</feature>
<feature type="binding site" evidence="8">
    <location>
        <begin position="245"/>
        <end position="251"/>
    </location>
    <ligand>
        <name>GTP</name>
        <dbReference type="ChEBI" id="CHEBI:37565"/>
    </ligand>
</feature>
<dbReference type="InterPro" id="IPR004520">
    <property type="entry name" value="GTPase_MnmE"/>
</dbReference>
<dbReference type="STRING" id="1365950.SAMN05428963_11932"/>
<dbReference type="GO" id="GO:0003924">
    <property type="term" value="F:GTPase activity"/>
    <property type="evidence" value="ECO:0007669"/>
    <property type="project" value="UniProtKB-UniRule"/>
</dbReference>
<keyword evidence="12" id="KW-1185">Reference proteome</keyword>
<accession>A0A1T4T5D3</accession>
<name>A0A1T4T5D3_9HYPH</name>
<evidence type="ECO:0000313" key="12">
    <source>
        <dbReference type="Proteomes" id="UP000190135"/>
    </source>
</evidence>
<dbReference type="GO" id="GO:0005525">
    <property type="term" value="F:GTP binding"/>
    <property type="evidence" value="ECO:0007669"/>
    <property type="project" value="UniProtKB-UniRule"/>
</dbReference>
<dbReference type="AlphaFoldDB" id="A0A1T4T5D3"/>
<dbReference type="GO" id="GO:0030488">
    <property type="term" value="P:tRNA methylation"/>
    <property type="evidence" value="ECO:0007669"/>
    <property type="project" value="TreeGrafter"/>
</dbReference>
<comment type="subcellular location">
    <subcellularLocation>
        <location evidence="8">Cytoplasm</location>
    </subcellularLocation>
</comment>
<evidence type="ECO:0000256" key="1">
    <source>
        <dbReference type="ARBA" id="ARBA00011043"/>
    </source>
</evidence>
<sequence length="454" mass="48293">MDKDTIVALSSGALPAGIAVVRMSGPVVPMALAIIAGSVPEPRRASLKRIRDGAGETIDHGIVLYFPGPSSVTGEDIGEIHLHGGRAVVDACLSALIALPGVRLAEAGEFTRRAFDNGRIDLTEAEGLADLLAAQTESQRRAAVAQAGGILRELCEEWMRRLTHARAFLEASFDFSDEGDVEADVAGNVRADMATLAADMRHHLNDARRGEILRSGFRVAIVGRPNVGKSSLLNALAERDVAIVSDIPGTTRDVLEVTLDLKGLPVRLFDTAGLRETEDRIEAAGVERARRAMAEADLVLLLDDGQEEAVDPLIHVKQTAGLFTPDADGARSPALIVRSKCDLPLPSIEAARSAELCISTRTGEGLDALIEAIAGRAERAVGDRSTLVPLRIRHRAIIAEALEALETFLSGEDLPEEVGAEMLRLVSDRLGALTGRIGVEDILGVIFSEFCIGK</sequence>
<dbReference type="NCBIfam" id="TIGR00450">
    <property type="entry name" value="mnmE_trmE_thdF"/>
    <property type="match status" value="1"/>
</dbReference>
<keyword evidence="8" id="KW-0479">Metal-binding</keyword>
<feature type="binding site" evidence="8">
    <location>
        <position position="454"/>
    </location>
    <ligand>
        <name>(6S)-5-formyl-5,6,7,8-tetrahydrofolate</name>
        <dbReference type="ChEBI" id="CHEBI:57457"/>
    </ligand>
</feature>